<accession>A0A1H9EX43</accession>
<evidence type="ECO:0000313" key="4">
    <source>
        <dbReference type="Proteomes" id="UP000199233"/>
    </source>
</evidence>
<dbReference type="PANTHER" id="PTHR41260:SF1">
    <property type="entry name" value="PROTEIN ECSC"/>
    <property type="match status" value="1"/>
</dbReference>
<dbReference type="EMBL" id="FOFS01000005">
    <property type="protein sequence ID" value="SEQ29548.1"/>
    <property type="molecule type" value="Genomic_DNA"/>
</dbReference>
<gene>
    <name evidence="3" type="ORF">SAMN04488038_105165</name>
</gene>
<name>A0A1H9EX43_9GAMM</name>
<protein>
    <submittedName>
        <fullName evidence="3">EcsC protein family protein</fullName>
    </submittedName>
</protein>
<evidence type="ECO:0000256" key="1">
    <source>
        <dbReference type="SAM" id="MobiDB-lite"/>
    </source>
</evidence>
<evidence type="ECO:0000313" key="3">
    <source>
        <dbReference type="EMBL" id="SEQ29548.1"/>
    </source>
</evidence>
<dbReference type="AlphaFoldDB" id="A0A1H9EX43"/>
<feature type="transmembrane region" description="Helical" evidence="2">
    <location>
        <begin position="104"/>
        <end position="125"/>
    </location>
</feature>
<dbReference type="RefSeq" id="WP_093284235.1">
    <property type="nucleotide sequence ID" value="NZ_FOFS01000005.1"/>
</dbReference>
<feature type="transmembrane region" description="Helical" evidence="2">
    <location>
        <begin position="228"/>
        <end position="248"/>
    </location>
</feature>
<proteinExistence type="predicted"/>
<sequence>MSASKKRESYEQQQWRELQRWLNDQPDWGTRVMAPPSRIAAYAAQHLVPVAALRAVLRGADQAASWSAAQRDVLRAAGVDTLAAMAQLPLSDCDRQARRVEWRAMALAGSSGTLFGVAGAAGMVVDVPTLLTLALRTIHRSAFCYGEDWRGESGQSLAIGVFALASANSLEEKQSAWQALQEGGELYEAAWRDGVERVAERELAKEAAQLSLKTLAQRVGLNLGRRKALGVMPVLGAVLGGAVNAGYLRDVAKVARYALQYRWLQQHQPELLARHQKNSKKEKAHAAGAAERSDDPV</sequence>
<evidence type="ECO:0000256" key="2">
    <source>
        <dbReference type="SAM" id="Phobius"/>
    </source>
</evidence>
<keyword evidence="2" id="KW-0472">Membrane</keyword>
<dbReference type="Proteomes" id="UP000199233">
    <property type="component" value="Unassembled WGS sequence"/>
</dbReference>
<keyword evidence="2" id="KW-1133">Transmembrane helix</keyword>
<organism evidence="3 4">
    <name type="scientific">Solimonas aquatica</name>
    <dbReference type="NCBI Taxonomy" id="489703"/>
    <lineage>
        <taxon>Bacteria</taxon>
        <taxon>Pseudomonadati</taxon>
        <taxon>Pseudomonadota</taxon>
        <taxon>Gammaproteobacteria</taxon>
        <taxon>Nevskiales</taxon>
        <taxon>Nevskiaceae</taxon>
        <taxon>Solimonas</taxon>
    </lineage>
</organism>
<dbReference type="Pfam" id="PF12787">
    <property type="entry name" value="EcsC"/>
    <property type="match status" value="1"/>
</dbReference>
<keyword evidence="2" id="KW-0812">Transmembrane</keyword>
<dbReference type="InterPro" id="IPR024787">
    <property type="entry name" value="EcsC"/>
</dbReference>
<feature type="region of interest" description="Disordered" evidence="1">
    <location>
        <begin position="273"/>
        <end position="297"/>
    </location>
</feature>
<dbReference type="PANTHER" id="PTHR41260">
    <property type="entry name" value="PROTEIN ECSC"/>
    <property type="match status" value="1"/>
</dbReference>
<keyword evidence="4" id="KW-1185">Reference proteome</keyword>
<dbReference type="OrthoDB" id="5568290at2"/>
<reference evidence="3 4" key="1">
    <citation type="submission" date="2016-10" db="EMBL/GenBank/DDBJ databases">
        <authorList>
            <person name="de Groot N.N."/>
        </authorList>
    </citation>
    <scope>NUCLEOTIDE SEQUENCE [LARGE SCALE GENOMIC DNA]</scope>
    <source>
        <strain evidence="3 4">DSM 25927</strain>
    </source>
</reference>
<dbReference type="STRING" id="489703.SAMN04488038_105165"/>
<feature type="compositionally biased region" description="Basic and acidic residues" evidence="1">
    <location>
        <begin position="279"/>
        <end position="297"/>
    </location>
</feature>